<dbReference type="EMBL" id="VLNR01000006">
    <property type="protein sequence ID" value="TSE10517.1"/>
    <property type="molecule type" value="Genomic_DNA"/>
</dbReference>
<dbReference type="RefSeq" id="WP_109434561.1">
    <property type="nucleotide sequence ID" value="NZ_CANLFO010000002.1"/>
</dbReference>
<dbReference type="Proteomes" id="UP000318833">
    <property type="component" value="Unassembled WGS sequence"/>
</dbReference>
<evidence type="ECO:0000259" key="2">
    <source>
        <dbReference type="Pfam" id="PF26604"/>
    </source>
</evidence>
<keyword evidence="4" id="KW-1185">Reference proteome</keyword>
<sequence length="83" mass="9173">MTIPQIIGWLGAIAYVLAYLLLSLEILKSDKEVFHGVNTFGALCLVINALPVEDYPTIVVNVVWGLIGIISIIRIVLKRKLIN</sequence>
<evidence type="ECO:0000313" key="4">
    <source>
        <dbReference type="Proteomes" id="UP000318833"/>
    </source>
</evidence>
<comment type="caution">
    <text evidence="3">The sequence shown here is derived from an EMBL/GenBank/DDBJ whole genome shotgun (WGS) entry which is preliminary data.</text>
</comment>
<feature type="transmembrane region" description="Helical" evidence="1">
    <location>
        <begin position="6"/>
        <end position="26"/>
    </location>
</feature>
<dbReference type="NCBIfam" id="NF047864">
    <property type="entry name" value="CBU_0592_membra"/>
    <property type="match status" value="1"/>
</dbReference>
<keyword evidence="1" id="KW-0812">Transmembrane</keyword>
<accession>A0A554VPV9</accession>
<organism evidence="3 4">
    <name type="scientific">Aquimarina algiphila</name>
    <dbReference type="NCBI Taxonomy" id="2047982"/>
    <lineage>
        <taxon>Bacteria</taxon>
        <taxon>Pseudomonadati</taxon>
        <taxon>Bacteroidota</taxon>
        <taxon>Flavobacteriia</taxon>
        <taxon>Flavobacteriales</taxon>
        <taxon>Flavobacteriaceae</taxon>
        <taxon>Aquimarina</taxon>
    </lineage>
</organism>
<dbReference type="Pfam" id="PF26604">
    <property type="entry name" value="CBU_0592"/>
    <property type="match status" value="1"/>
</dbReference>
<reference evidence="3 4" key="1">
    <citation type="submission" date="2019-07" db="EMBL/GenBank/DDBJ databases">
        <title>The draft genome sequence of Aquimarina algiphila M91.</title>
        <authorList>
            <person name="Meng X."/>
        </authorList>
    </citation>
    <scope>NUCLEOTIDE SEQUENCE [LARGE SCALE GENOMIC DNA]</scope>
    <source>
        <strain evidence="3 4">M91</strain>
    </source>
</reference>
<protein>
    <recommendedName>
        <fullName evidence="2">CBU-0592-like domain-containing protein</fullName>
    </recommendedName>
</protein>
<dbReference type="InterPro" id="IPR058058">
    <property type="entry name" value="CBU_0592-like"/>
</dbReference>
<evidence type="ECO:0000313" key="3">
    <source>
        <dbReference type="EMBL" id="TSE10517.1"/>
    </source>
</evidence>
<feature type="domain" description="CBU-0592-like" evidence="2">
    <location>
        <begin position="5"/>
        <end position="79"/>
    </location>
</feature>
<feature type="transmembrane region" description="Helical" evidence="1">
    <location>
        <begin position="33"/>
        <end position="52"/>
    </location>
</feature>
<proteinExistence type="predicted"/>
<dbReference type="AlphaFoldDB" id="A0A554VPV9"/>
<keyword evidence="1" id="KW-1133">Transmembrane helix</keyword>
<name>A0A554VPV9_9FLAO</name>
<feature type="transmembrane region" description="Helical" evidence="1">
    <location>
        <begin position="58"/>
        <end position="77"/>
    </location>
</feature>
<evidence type="ECO:0000256" key="1">
    <source>
        <dbReference type="SAM" id="Phobius"/>
    </source>
</evidence>
<gene>
    <name evidence="3" type="ORF">FOF46_04265</name>
</gene>
<keyword evidence="1" id="KW-0472">Membrane</keyword>
<dbReference type="OrthoDB" id="826808at2"/>